<organism evidence="1 2">
    <name type="scientific">Comamonas testosteroni TK102</name>
    <dbReference type="NCBI Taxonomy" id="1392005"/>
    <lineage>
        <taxon>Bacteria</taxon>
        <taxon>Pseudomonadati</taxon>
        <taxon>Pseudomonadota</taxon>
        <taxon>Betaproteobacteria</taxon>
        <taxon>Burkholderiales</taxon>
        <taxon>Comamonadaceae</taxon>
        <taxon>Comamonas</taxon>
    </lineage>
</organism>
<protein>
    <submittedName>
        <fullName evidence="1">Uncharacterized protein</fullName>
    </submittedName>
</protein>
<dbReference type="EMBL" id="CP006704">
    <property type="protein sequence ID" value="AIJ47514.1"/>
    <property type="molecule type" value="Genomic_DNA"/>
</dbReference>
<accession>A0A076PKY4</accession>
<evidence type="ECO:0000313" key="1">
    <source>
        <dbReference type="EMBL" id="AIJ47514.1"/>
    </source>
</evidence>
<dbReference type="Proteomes" id="UP000028782">
    <property type="component" value="Chromosome"/>
</dbReference>
<proteinExistence type="predicted"/>
<name>A0A076PKY4_COMTE</name>
<sequence length="93" mass="10876">MERLHRRWMGWSEGAVGDRRAEIQGVTNVRRKLRPIVAWETSRRESFQRYASQGDISALNGPTPVMPHVFGEVLQLVRWTQWRIDRLFVSGSL</sequence>
<dbReference type="KEGG" id="ctes:O987_17005"/>
<dbReference type="HOGENOM" id="CLU_2394677_0_0_4"/>
<gene>
    <name evidence="1" type="ORF">O987_17005</name>
</gene>
<dbReference type="AlphaFoldDB" id="A0A076PKY4"/>
<reference evidence="1 2" key="1">
    <citation type="journal article" date="2014" name="Genome Announc.">
        <title>Complete Genome Sequence of Polychlorinated Biphenyl Degrader Comamonas testosteroni TK102 (NBRC 109938).</title>
        <authorList>
            <person name="Fukuda K."/>
            <person name="Hosoyama A."/>
            <person name="Tsuchikane K."/>
            <person name="Ohji S."/>
            <person name="Yamazoe A."/>
            <person name="Fujita N."/>
            <person name="Shintani M."/>
            <person name="Kimbara K."/>
        </authorList>
    </citation>
    <scope>NUCLEOTIDE SEQUENCE [LARGE SCALE GENOMIC DNA]</scope>
    <source>
        <strain evidence="1">TK102</strain>
    </source>
</reference>
<evidence type="ECO:0000313" key="2">
    <source>
        <dbReference type="Proteomes" id="UP000028782"/>
    </source>
</evidence>